<dbReference type="EMBL" id="RBIN01000006">
    <property type="protein sequence ID" value="RKR02497.1"/>
    <property type="molecule type" value="Genomic_DNA"/>
</dbReference>
<feature type="binding site" evidence="7">
    <location>
        <begin position="122"/>
        <end position="128"/>
    </location>
    <ligand>
        <name>ATP</name>
        <dbReference type="ChEBI" id="CHEBI:30616"/>
    </ligand>
</feature>
<dbReference type="InterPro" id="IPR004101">
    <property type="entry name" value="Mur_ligase_C"/>
</dbReference>
<dbReference type="Gene3D" id="3.90.190.20">
    <property type="entry name" value="Mur ligase, C-terminal domain"/>
    <property type="match status" value="1"/>
</dbReference>
<dbReference type="RefSeq" id="WP_245977820.1">
    <property type="nucleotide sequence ID" value="NZ_RBIN01000006.1"/>
</dbReference>
<evidence type="ECO:0000256" key="6">
    <source>
        <dbReference type="ARBA" id="ARBA00022840"/>
    </source>
</evidence>
<dbReference type="NCBIfam" id="TIGR01087">
    <property type="entry name" value="murD"/>
    <property type="match status" value="1"/>
</dbReference>
<evidence type="ECO:0000256" key="7">
    <source>
        <dbReference type="HAMAP-Rule" id="MF_00639"/>
    </source>
</evidence>
<dbReference type="GO" id="GO:0005524">
    <property type="term" value="F:ATP binding"/>
    <property type="evidence" value="ECO:0007669"/>
    <property type="project" value="UniProtKB-UniRule"/>
</dbReference>
<comment type="function">
    <text evidence="7 8">Cell wall formation. Catalyzes the addition of glutamate to the nucleotide precursor UDP-N-acetylmuramoyl-L-alanine (UMA).</text>
</comment>
<keyword evidence="7 8" id="KW-0573">Peptidoglycan synthesis</keyword>
<sequence>MNDEAMTGSVDAPVLVIGTGLSGCAIARHLHHLRQPFELADTREAPPALAELQAAYPEISVHCGPLEQLELERFSEIVLSPGIDPRQPALAAVRGRIIGEMALLRRALDAMTRPPLLVAITGSNAKSTVTTLVGEMGRAAGWSIALGGNLGMPALDLLSETPDAEALVLELSSFQLETTPRLAADIACHLNLSEDHLDRHDGLEGYARAKQRIFEGAKQAVYNADDPATRPNSAIGSATSFTLGEPLANQWGLQQQSGQLMLCLGREPIMAAADIGMPGRHNLANALAALAIGERAGWSMDAMRKVLQRFTGLPHRAEQVAVRDGVQWINDSKGTNVGAALAAIEGIGATLPGRLILLAGGVGKGADFTPLGPAMNRHGRAAIVFGRDAELLAEALTGHVPVARVETLEAAMTQARQLAEAGDAVLLSPACASLDQFASYIARGEAFRAWLGRHPAPSAGDA</sequence>
<proteinExistence type="inferred from homology"/>
<dbReference type="SUPFAM" id="SSF53244">
    <property type="entry name" value="MurD-like peptide ligases, peptide-binding domain"/>
    <property type="match status" value="1"/>
</dbReference>
<protein>
    <recommendedName>
        <fullName evidence="7 8">UDP-N-acetylmuramoylalanine--D-glutamate ligase</fullName>
        <ecNumber evidence="7 8">6.3.2.9</ecNumber>
    </recommendedName>
    <alternativeName>
        <fullName evidence="7">D-glutamic acid-adding enzyme</fullName>
    </alternativeName>
    <alternativeName>
        <fullName evidence="7">UDP-N-acetylmuramoyl-L-alanyl-D-glutamate synthetase</fullName>
    </alternativeName>
</protein>
<dbReference type="GO" id="GO:0009252">
    <property type="term" value="P:peptidoglycan biosynthetic process"/>
    <property type="evidence" value="ECO:0007669"/>
    <property type="project" value="UniProtKB-UniRule"/>
</dbReference>
<dbReference type="GO" id="GO:0008764">
    <property type="term" value="F:UDP-N-acetylmuramoylalanine-D-glutamate ligase activity"/>
    <property type="evidence" value="ECO:0007669"/>
    <property type="project" value="UniProtKB-UniRule"/>
</dbReference>
<keyword evidence="5 7" id="KW-0547">Nucleotide-binding</keyword>
<organism evidence="11 12">
    <name type="scientific">Kushneria sinocarnis</name>
    <dbReference type="NCBI Taxonomy" id="595502"/>
    <lineage>
        <taxon>Bacteria</taxon>
        <taxon>Pseudomonadati</taxon>
        <taxon>Pseudomonadota</taxon>
        <taxon>Gammaproteobacteria</taxon>
        <taxon>Oceanospirillales</taxon>
        <taxon>Halomonadaceae</taxon>
        <taxon>Kushneria</taxon>
    </lineage>
</organism>
<dbReference type="AlphaFoldDB" id="A0A420WVC0"/>
<dbReference type="PANTHER" id="PTHR43692:SF1">
    <property type="entry name" value="UDP-N-ACETYLMURAMOYLALANINE--D-GLUTAMATE LIGASE"/>
    <property type="match status" value="1"/>
</dbReference>
<comment type="pathway">
    <text evidence="2 7 8">Cell wall biogenesis; peptidoglycan biosynthesis.</text>
</comment>
<name>A0A420WVC0_9GAMM</name>
<dbReference type="EC" id="6.3.2.9" evidence="7 8"/>
<dbReference type="Gene3D" id="3.40.50.720">
    <property type="entry name" value="NAD(P)-binding Rossmann-like Domain"/>
    <property type="match status" value="1"/>
</dbReference>
<dbReference type="Pfam" id="PF02875">
    <property type="entry name" value="Mur_ligase_C"/>
    <property type="match status" value="1"/>
</dbReference>
<evidence type="ECO:0000256" key="3">
    <source>
        <dbReference type="ARBA" id="ARBA00022490"/>
    </source>
</evidence>
<evidence type="ECO:0000259" key="9">
    <source>
        <dbReference type="Pfam" id="PF02875"/>
    </source>
</evidence>
<evidence type="ECO:0000256" key="2">
    <source>
        <dbReference type="ARBA" id="ARBA00004752"/>
    </source>
</evidence>
<keyword evidence="12" id="KW-1185">Reference proteome</keyword>
<evidence type="ECO:0000259" key="10">
    <source>
        <dbReference type="Pfam" id="PF08245"/>
    </source>
</evidence>
<keyword evidence="7 8" id="KW-0961">Cell wall biogenesis/degradation</keyword>
<dbReference type="InterPro" id="IPR005762">
    <property type="entry name" value="MurD"/>
</dbReference>
<dbReference type="SUPFAM" id="SSF51984">
    <property type="entry name" value="MurCD N-terminal domain"/>
    <property type="match status" value="1"/>
</dbReference>
<dbReference type="InterPro" id="IPR036565">
    <property type="entry name" value="Mur-like_cat_sf"/>
</dbReference>
<keyword evidence="7 8" id="KW-0131">Cell cycle</keyword>
<dbReference type="InterPro" id="IPR036615">
    <property type="entry name" value="Mur_ligase_C_dom_sf"/>
</dbReference>
<dbReference type="UniPathway" id="UPA00219"/>
<dbReference type="GO" id="GO:0005737">
    <property type="term" value="C:cytoplasm"/>
    <property type="evidence" value="ECO:0007669"/>
    <property type="project" value="UniProtKB-SubCell"/>
</dbReference>
<dbReference type="Pfam" id="PF08245">
    <property type="entry name" value="Mur_ligase_M"/>
    <property type="match status" value="1"/>
</dbReference>
<evidence type="ECO:0000256" key="8">
    <source>
        <dbReference type="RuleBase" id="RU003664"/>
    </source>
</evidence>
<evidence type="ECO:0000256" key="5">
    <source>
        <dbReference type="ARBA" id="ARBA00022741"/>
    </source>
</evidence>
<dbReference type="GO" id="GO:0008360">
    <property type="term" value="P:regulation of cell shape"/>
    <property type="evidence" value="ECO:0007669"/>
    <property type="project" value="UniProtKB-KW"/>
</dbReference>
<dbReference type="HAMAP" id="MF_00639">
    <property type="entry name" value="MurD"/>
    <property type="match status" value="1"/>
</dbReference>
<dbReference type="InterPro" id="IPR013221">
    <property type="entry name" value="Mur_ligase_cen"/>
</dbReference>
<comment type="subcellular location">
    <subcellularLocation>
        <location evidence="1 7 8">Cytoplasm</location>
    </subcellularLocation>
</comment>
<comment type="caution">
    <text evidence="11">The sequence shown here is derived from an EMBL/GenBank/DDBJ whole genome shotgun (WGS) entry which is preliminary data.</text>
</comment>
<evidence type="ECO:0000313" key="11">
    <source>
        <dbReference type="EMBL" id="RKR02497.1"/>
    </source>
</evidence>
<dbReference type="Gene3D" id="3.40.1190.10">
    <property type="entry name" value="Mur-like, catalytic domain"/>
    <property type="match status" value="1"/>
</dbReference>
<comment type="catalytic activity">
    <reaction evidence="7 8">
        <text>UDP-N-acetyl-alpha-D-muramoyl-L-alanine + D-glutamate + ATP = UDP-N-acetyl-alpha-D-muramoyl-L-alanyl-D-glutamate + ADP + phosphate + H(+)</text>
        <dbReference type="Rhea" id="RHEA:16429"/>
        <dbReference type="ChEBI" id="CHEBI:15378"/>
        <dbReference type="ChEBI" id="CHEBI:29986"/>
        <dbReference type="ChEBI" id="CHEBI:30616"/>
        <dbReference type="ChEBI" id="CHEBI:43474"/>
        <dbReference type="ChEBI" id="CHEBI:83898"/>
        <dbReference type="ChEBI" id="CHEBI:83900"/>
        <dbReference type="ChEBI" id="CHEBI:456216"/>
        <dbReference type="EC" id="6.3.2.9"/>
    </reaction>
</comment>
<keyword evidence="6 7" id="KW-0067">ATP-binding</keyword>
<dbReference type="GO" id="GO:0071555">
    <property type="term" value="P:cell wall organization"/>
    <property type="evidence" value="ECO:0007669"/>
    <property type="project" value="UniProtKB-KW"/>
</dbReference>
<keyword evidence="7 8" id="KW-0133">Cell shape</keyword>
<keyword evidence="3 7" id="KW-0963">Cytoplasm</keyword>
<feature type="domain" description="Mur ligase C-terminal" evidence="9">
    <location>
        <begin position="315"/>
        <end position="431"/>
    </location>
</feature>
<reference evidence="11 12" key="1">
    <citation type="submission" date="2018-10" db="EMBL/GenBank/DDBJ databases">
        <title>Genomic Encyclopedia of Type Strains, Phase IV (KMG-IV): sequencing the most valuable type-strain genomes for metagenomic binning, comparative biology and taxonomic classification.</title>
        <authorList>
            <person name="Goeker M."/>
        </authorList>
    </citation>
    <scope>NUCLEOTIDE SEQUENCE [LARGE SCALE GENOMIC DNA]</scope>
    <source>
        <strain evidence="11 12">DSM 23229</strain>
    </source>
</reference>
<dbReference type="Pfam" id="PF21799">
    <property type="entry name" value="MurD-like_N"/>
    <property type="match status" value="1"/>
</dbReference>
<keyword evidence="4 7" id="KW-0436">Ligase</keyword>
<dbReference type="PANTHER" id="PTHR43692">
    <property type="entry name" value="UDP-N-ACETYLMURAMOYLALANINE--D-GLUTAMATE LIGASE"/>
    <property type="match status" value="1"/>
</dbReference>
<feature type="domain" description="Mur ligase central" evidence="10">
    <location>
        <begin position="120"/>
        <end position="292"/>
    </location>
</feature>
<evidence type="ECO:0000313" key="12">
    <source>
        <dbReference type="Proteomes" id="UP000281975"/>
    </source>
</evidence>
<dbReference type="Proteomes" id="UP000281975">
    <property type="component" value="Unassembled WGS sequence"/>
</dbReference>
<evidence type="ECO:0000256" key="1">
    <source>
        <dbReference type="ARBA" id="ARBA00004496"/>
    </source>
</evidence>
<gene>
    <name evidence="7" type="primary">murD</name>
    <name evidence="11" type="ORF">C7446_2212</name>
</gene>
<comment type="similarity">
    <text evidence="7">Belongs to the MurCDEF family.</text>
</comment>
<evidence type="ECO:0000256" key="4">
    <source>
        <dbReference type="ARBA" id="ARBA00022598"/>
    </source>
</evidence>
<keyword evidence="7 8" id="KW-0132">Cell division</keyword>
<dbReference type="GO" id="GO:0051301">
    <property type="term" value="P:cell division"/>
    <property type="evidence" value="ECO:0007669"/>
    <property type="project" value="UniProtKB-KW"/>
</dbReference>
<accession>A0A420WVC0</accession>
<dbReference type="SUPFAM" id="SSF53623">
    <property type="entry name" value="MurD-like peptide ligases, catalytic domain"/>
    <property type="match status" value="1"/>
</dbReference>